<dbReference type="Gene3D" id="3.40.50.150">
    <property type="entry name" value="Vaccinia Virus protein VP39"/>
    <property type="match status" value="1"/>
</dbReference>
<evidence type="ECO:0000256" key="2">
    <source>
        <dbReference type="ARBA" id="ARBA00022679"/>
    </source>
</evidence>
<organism evidence="6 7">
    <name type="scientific">Streptosporangium longisporum</name>
    <dbReference type="NCBI Taxonomy" id="46187"/>
    <lineage>
        <taxon>Bacteria</taxon>
        <taxon>Bacillati</taxon>
        <taxon>Actinomycetota</taxon>
        <taxon>Actinomycetes</taxon>
        <taxon>Streptosporangiales</taxon>
        <taxon>Streptosporangiaceae</taxon>
        <taxon>Streptosporangium</taxon>
    </lineage>
</organism>
<keyword evidence="3" id="KW-0949">S-adenosyl-L-methionine</keyword>
<feature type="region of interest" description="Disordered" evidence="4">
    <location>
        <begin position="91"/>
        <end position="150"/>
    </location>
</feature>
<dbReference type="PANTHER" id="PTHR43712">
    <property type="entry name" value="PUTATIVE (AFU_ORTHOLOGUE AFUA_4G14580)-RELATED"/>
    <property type="match status" value="1"/>
</dbReference>
<dbReference type="EMBL" id="BAAAWD010000014">
    <property type="protein sequence ID" value="GAA3021765.1"/>
    <property type="molecule type" value="Genomic_DNA"/>
</dbReference>
<dbReference type="PANTHER" id="PTHR43712:SF2">
    <property type="entry name" value="O-METHYLTRANSFERASE CICE"/>
    <property type="match status" value="1"/>
</dbReference>
<accession>A0ABN3Y7H1</accession>
<dbReference type="SUPFAM" id="SSF53335">
    <property type="entry name" value="S-adenosyl-L-methionine-dependent methyltransferases"/>
    <property type="match status" value="1"/>
</dbReference>
<dbReference type="RefSeq" id="WP_344899997.1">
    <property type="nucleotide sequence ID" value="NZ_BAAAWD010000014.1"/>
</dbReference>
<dbReference type="Gene3D" id="1.10.10.10">
    <property type="entry name" value="Winged helix-like DNA-binding domain superfamily/Winged helix DNA-binding domain"/>
    <property type="match status" value="2"/>
</dbReference>
<protein>
    <recommendedName>
        <fullName evidence="5">O-methyltransferase C-terminal domain-containing protein</fullName>
    </recommendedName>
</protein>
<dbReference type="InterPro" id="IPR016461">
    <property type="entry name" value="COMT-like"/>
</dbReference>
<evidence type="ECO:0000256" key="4">
    <source>
        <dbReference type="SAM" id="MobiDB-lite"/>
    </source>
</evidence>
<evidence type="ECO:0000256" key="3">
    <source>
        <dbReference type="ARBA" id="ARBA00022691"/>
    </source>
</evidence>
<feature type="compositionally biased region" description="Low complexity" evidence="4">
    <location>
        <begin position="116"/>
        <end position="125"/>
    </location>
</feature>
<comment type="caution">
    <text evidence="6">The sequence shown here is derived from an EMBL/GenBank/DDBJ whole genome shotgun (WGS) entry which is preliminary data.</text>
</comment>
<keyword evidence="2" id="KW-0808">Transferase</keyword>
<dbReference type="Proteomes" id="UP001499930">
    <property type="component" value="Unassembled WGS sequence"/>
</dbReference>
<dbReference type="InterPro" id="IPR036388">
    <property type="entry name" value="WH-like_DNA-bd_sf"/>
</dbReference>
<proteinExistence type="predicted"/>
<gene>
    <name evidence="6" type="ORF">GCM10017559_53340</name>
</gene>
<feature type="compositionally biased region" description="Low complexity" evidence="4">
    <location>
        <begin position="136"/>
        <end position="147"/>
    </location>
</feature>
<dbReference type="Gene3D" id="1.10.287.1350">
    <property type="match status" value="1"/>
</dbReference>
<dbReference type="InterPro" id="IPR036390">
    <property type="entry name" value="WH_DNA-bd_sf"/>
</dbReference>
<dbReference type="PROSITE" id="PS51683">
    <property type="entry name" value="SAM_OMT_II"/>
    <property type="match status" value="1"/>
</dbReference>
<dbReference type="InterPro" id="IPR029063">
    <property type="entry name" value="SAM-dependent_MTases_sf"/>
</dbReference>
<sequence length="497" mass="52249">MTIAPGGHPREVIQSVIGRYWLACGLLAFVDLDVARALSGERMGVERLAAWCGADPDSLTWLLRAMAPAGLVAVEAGEWYLLPAGEALVHDHPDSPRSAVRRHGDPAHGRMLRTLPGGAASRAPAVPAPPSPPSSTSPLSPSSAAGGETADAHRHVLSMLNALGDFGALLAAARQGWAEHLSDGPLSPPDLAGRLDAPVGDIEGIARTLAGLGVVGLLPDGRYALTEAGRTLRDDRPDSMRTAVLMGGDPVWWEAMWNLSAAVRTGRPSLPPPYRSGYDYLADDPGAQHLFDRFMTHRSAPIAERLGAWATPENVPDGSVVVDVGGGRGTLLAAVLTRRATCRGVLLERDVVVPQARAYLAGHGVADRCELIAGDFFTDLPAGHEVYLLGSVLHNWGDADALRLLRGVRAAMSDAGGRARLVCVDALPPDPPWAAATGNALLHGFNLRMMSLFPRGHERTATEYAVLLREAGFAVSSTAALPHGLTLVTAVPVTVPV</sequence>
<feature type="compositionally biased region" description="Pro residues" evidence="4">
    <location>
        <begin position="126"/>
        <end position="135"/>
    </location>
</feature>
<keyword evidence="1" id="KW-0489">Methyltransferase</keyword>
<dbReference type="SUPFAM" id="SSF46785">
    <property type="entry name" value="Winged helix' DNA-binding domain"/>
    <property type="match status" value="2"/>
</dbReference>
<reference evidence="6 7" key="1">
    <citation type="journal article" date="2019" name="Int. J. Syst. Evol. Microbiol.">
        <title>The Global Catalogue of Microorganisms (GCM) 10K type strain sequencing project: providing services to taxonomists for standard genome sequencing and annotation.</title>
        <authorList>
            <consortium name="The Broad Institute Genomics Platform"/>
            <consortium name="The Broad Institute Genome Sequencing Center for Infectious Disease"/>
            <person name="Wu L."/>
            <person name="Ma J."/>
        </authorList>
    </citation>
    <scope>NUCLEOTIDE SEQUENCE [LARGE SCALE GENOMIC DNA]</scope>
    <source>
        <strain evidence="6 7">JCM 3106</strain>
    </source>
</reference>
<evidence type="ECO:0000313" key="7">
    <source>
        <dbReference type="Proteomes" id="UP001499930"/>
    </source>
</evidence>
<evidence type="ECO:0000313" key="6">
    <source>
        <dbReference type="EMBL" id="GAA3021765.1"/>
    </source>
</evidence>
<dbReference type="Pfam" id="PF00891">
    <property type="entry name" value="Methyltransf_2"/>
    <property type="match status" value="1"/>
</dbReference>
<evidence type="ECO:0000256" key="1">
    <source>
        <dbReference type="ARBA" id="ARBA00022603"/>
    </source>
</evidence>
<dbReference type="InterPro" id="IPR001077">
    <property type="entry name" value="COMT_C"/>
</dbReference>
<name>A0ABN3Y7H1_9ACTN</name>
<feature type="domain" description="O-methyltransferase C-terminal" evidence="5">
    <location>
        <begin position="258"/>
        <end position="474"/>
    </location>
</feature>
<evidence type="ECO:0000259" key="5">
    <source>
        <dbReference type="Pfam" id="PF00891"/>
    </source>
</evidence>
<keyword evidence="7" id="KW-1185">Reference proteome</keyword>